<proteinExistence type="predicted"/>
<dbReference type="Gene3D" id="1.10.1790.10">
    <property type="entry name" value="PRD domain"/>
    <property type="match status" value="1"/>
</dbReference>
<dbReference type="SMART" id="SM00382">
    <property type="entry name" value="AAA"/>
    <property type="match status" value="1"/>
</dbReference>
<evidence type="ECO:0000313" key="10">
    <source>
        <dbReference type="Proteomes" id="UP000280960"/>
    </source>
</evidence>
<dbReference type="InterPro" id="IPR036662">
    <property type="entry name" value="PTS_EIIA_man-typ_sf"/>
</dbReference>
<feature type="domain" description="Sigma-54 factor interaction" evidence="5">
    <location>
        <begin position="142"/>
        <end position="376"/>
    </location>
</feature>
<protein>
    <submittedName>
        <fullName evidence="9">PRD domain-containing protein</fullName>
    </submittedName>
</protein>
<dbReference type="SUPFAM" id="SSF63520">
    <property type="entry name" value="PTS-regulatory domain, PRD"/>
    <property type="match status" value="1"/>
</dbReference>
<dbReference type="Gene3D" id="3.40.50.300">
    <property type="entry name" value="P-loop containing nucleotide triphosphate hydrolases"/>
    <property type="match status" value="1"/>
</dbReference>
<keyword evidence="10" id="KW-1185">Reference proteome</keyword>
<dbReference type="GO" id="GO:0005524">
    <property type="term" value="F:ATP binding"/>
    <property type="evidence" value="ECO:0007669"/>
    <property type="project" value="UniProtKB-KW"/>
</dbReference>
<dbReference type="GO" id="GO:0009401">
    <property type="term" value="P:phosphoenolpyruvate-dependent sugar phosphotransferase system"/>
    <property type="evidence" value="ECO:0007669"/>
    <property type="project" value="InterPro"/>
</dbReference>
<dbReference type="Pfam" id="PF00158">
    <property type="entry name" value="Sigma54_activat"/>
    <property type="match status" value="1"/>
</dbReference>
<feature type="domain" description="PTS EIIA type-2" evidence="6">
    <location>
        <begin position="863"/>
        <end position="999"/>
    </location>
</feature>
<evidence type="ECO:0000259" key="8">
    <source>
        <dbReference type="PROSITE" id="PS51372"/>
    </source>
</evidence>
<evidence type="ECO:0000256" key="4">
    <source>
        <dbReference type="SAM" id="MobiDB-lite"/>
    </source>
</evidence>
<evidence type="ECO:0000259" key="7">
    <source>
        <dbReference type="PROSITE" id="PS51096"/>
    </source>
</evidence>
<dbReference type="InterPro" id="IPR011608">
    <property type="entry name" value="PRD"/>
</dbReference>
<evidence type="ECO:0000256" key="2">
    <source>
        <dbReference type="ARBA" id="ARBA00022741"/>
    </source>
</evidence>
<evidence type="ECO:0000259" key="5">
    <source>
        <dbReference type="PROSITE" id="PS50045"/>
    </source>
</evidence>
<dbReference type="PROSITE" id="PS51096">
    <property type="entry name" value="PTS_EIIA_TYPE_4"/>
    <property type="match status" value="1"/>
</dbReference>
<dbReference type="PANTHER" id="PTHR32071">
    <property type="entry name" value="TRANSCRIPTIONAL REGULATORY PROTEIN"/>
    <property type="match status" value="1"/>
</dbReference>
<gene>
    <name evidence="9" type="ORF">D2962_05075</name>
</gene>
<dbReference type="GO" id="GO:0006355">
    <property type="term" value="P:regulation of DNA-templated transcription"/>
    <property type="evidence" value="ECO:0007669"/>
    <property type="project" value="InterPro"/>
</dbReference>
<dbReference type="AlphaFoldDB" id="A0A3G2R3Q2"/>
<dbReference type="SUPFAM" id="SSF55804">
    <property type="entry name" value="Phoshotransferase/anion transport protein"/>
    <property type="match status" value="1"/>
</dbReference>
<dbReference type="InterPro" id="IPR025943">
    <property type="entry name" value="Sigma_54_int_dom_ATP-bd_2"/>
</dbReference>
<dbReference type="InterPro" id="IPR027417">
    <property type="entry name" value="P-loop_NTPase"/>
</dbReference>
<dbReference type="KEGG" id="bacg:D2962_05075"/>
<keyword evidence="3" id="KW-0067">ATP-binding</keyword>
<feature type="compositionally biased region" description="Basic and acidic residues" evidence="4">
    <location>
        <begin position="116"/>
        <end position="125"/>
    </location>
</feature>
<name>A0A3G2R3Q2_9FIRM</name>
<keyword evidence="1" id="KW-0808">Transferase</keyword>
<accession>A0A3G2R3Q2</accession>
<evidence type="ECO:0000256" key="3">
    <source>
        <dbReference type="ARBA" id="ARBA00022840"/>
    </source>
</evidence>
<dbReference type="PANTHER" id="PTHR32071:SF38">
    <property type="entry name" value="PSP OPERON TRANSCRIPTIONAL ACTIVATOR"/>
    <property type="match status" value="1"/>
</dbReference>
<dbReference type="InterPro" id="IPR016152">
    <property type="entry name" value="PTrfase/Anion_transptr"/>
</dbReference>
<dbReference type="SUPFAM" id="SSF53062">
    <property type="entry name" value="PTS system fructose IIA component-like"/>
    <property type="match status" value="1"/>
</dbReference>
<dbReference type="InterPro" id="IPR004701">
    <property type="entry name" value="PTS_EIIA_man-typ"/>
</dbReference>
<dbReference type="RefSeq" id="WP_122014335.1">
    <property type="nucleotide sequence ID" value="NZ_CP033169.1"/>
</dbReference>
<dbReference type="CDD" id="cd00009">
    <property type="entry name" value="AAA"/>
    <property type="match status" value="1"/>
</dbReference>
<dbReference type="GO" id="GO:0016020">
    <property type="term" value="C:membrane"/>
    <property type="evidence" value="ECO:0007669"/>
    <property type="project" value="InterPro"/>
</dbReference>
<dbReference type="EMBL" id="CP033169">
    <property type="protein sequence ID" value="AYO30066.1"/>
    <property type="molecule type" value="Genomic_DNA"/>
</dbReference>
<feature type="region of interest" description="Disordered" evidence="4">
    <location>
        <begin position="116"/>
        <end position="135"/>
    </location>
</feature>
<dbReference type="Pfam" id="PF00874">
    <property type="entry name" value="PRD"/>
    <property type="match status" value="1"/>
</dbReference>
<dbReference type="PROSITE" id="PS50045">
    <property type="entry name" value="SIGMA54_INTERACT_4"/>
    <property type="match status" value="1"/>
</dbReference>
<evidence type="ECO:0000256" key="1">
    <source>
        <dbReference type="ARBA" id="ARBA00022679"/>
    </source>
</evidence>
<dbReference type="SUPFAM" id="SSF52540">
    <property type="entry name" value="P-loop containing nucleoside triphosphate hydrolases"/>
    <property type="match status" value="1"/>
</dbReference>
<sequence length="1004" mass="112409">MKDRLIQLIKSEDKKNPYTDDQLAGILGTRRDEVTILRGELGIPDSRERKKPYLVNALKELISQNPKISDRELTRVINQKGFNVSRFIISQLRKEIVGNMSMQNVSRIVAGAADTTNHENVEKTSGHGKTNNGMPSRAFERIIGFDGSLKPQIQQAKAAILYPPHGLHTLILGPTGVGKSNLAEAMYNFALEAGKLPQGAPFIIFNCADYAENPQLLLSQLFGHAKGAYTGADTAKEGLVEKANGGILFLDEVHRLPPEGQELLYYLMDKGKFRRLGETETIRSASVMIIAATTEDIESSLLLTFRRRIPMIIELPPLSARPLSERFNIIKEFFGKETDRIGTSIKVTQEALRALLLYDCPGNIGQLRSDIQVACARGFLTYVGGQQQVIEIDLIDLPIHARRGLLKIQNRNPEAEIFLKGDFIVSPGQMETRVMPKEDLYILPQEIYQYIEEKYQELQEQGLSQEVINRVIGGELEIRFQQLVKQFETNRQLLGKQELIGIVGKKVVDMAEQMVKIAEKKLGKMDNHLFYCLAIHLSATLERLQHNKPIINPQLEKVKNEYRLEYKVAKEMVEAVEKTADYKMPEDEIGFVAMYLRTITHPVDVKKGRVGVVVLTHGHVAQGMAEVANRLLGVNHAVGIEMSLDEKPESALQKAMEVVRKIDEGKGVLLLVDMGSLITFGEIITQKTGIQTKTVGRVDTIMVLEAVRRAILPDTNLDEIVANIDKDKVGLGRFIPVENSENEGKKEHKKAIVTLCITGEGTAIKLKKLIEKMIPDISESAEVIPVGIIGGEDISKRIEKIKTEKQVAVIVGTVDPEQNDIPFISVEELISGTAVNKIRNILKLKNQIKTGQIQKPMVLPLAEVLFEDLILVQPDFTTKNDIIDSLAELLVKKDYVNDKYLLDVYKREVMGPTLIKNHIAIPHGNSENVLKPAIAMAFLKEPVAWSADKGSDIVFMLALKEDSKEILNELFNVINDEDFIYKLMRLKNGNEIKKALLEYILSRN</sequence>
<dbReference type="Gene3D" id="3.40.930.10">
    <property type="entry name" value="Mannitol-specific EII, Chain A"/>
    <property type="match status" value="1"/>
</dbReference>
<organism evidence="9 10">
    <name type="scientific">Biomaibacter acetigenes</name>
    <dbReference type="NCBI Taxonomy" id="2316383"/>
    <lineage>
        <taxon>Bacteria</taxon>
        <taxon>Bacillati</taxon>
        <taxon>Bacillota</taxon>
        <taxon>Clostridia</taxon>
        <taxon>Thermosediminibacterales</taxon>
        <taxon>Tepidanaerobacteraceae</taxon>
        <taxon>Biomaibacter</taxon>
    </lineage>
</organism>
<dbReference type="Gene3D" id="1.10.10.60">
    <property type="entry name" value="Homeodomain-like"/>
    <property type="match status" value="1"/>
</dbReference>
<keyword evidence="2" id="KW-0547">Nucleotide-binding</keyword>
<dbReference type="Gene3D" id="3.40.50.510">
    <property type="entry name" value="Phosphotransferase system, mannose-type IIA component"/>
    <property type="match status" value="1"/>
</dbReference>
<dbReference type="Pfam" id="PF03610">
    <property type="entry name" value="EIIA-man"/>
    <property type="match status" value="1"/>
</dbReference>
<dbReference type="PROSITE" id="PS51372">
    <property type="entry name" value="PRD_2"/>
    <property type="match status" value="1"/>
</dbReference>
<evidence type="ECO:0000259" key="6">
    <source>
        <dbReference type="PROSITE" id="PS51094"/>
    </source>
</evidence>
<dbReference type="GO" id="GO:0016740">
    <property type="term" value="F:transferase activity"/>
    <property type="evidence" value="ECO:0007669"/>
    <property type="project" value="UniProtKB-KW"/>
</dbReference>
<dbReference type="Proteomes" id="UP000280960">
    <property type="component" value="Chromosome"/>
</dbReference>
<feature type="domain" description="PTS EIIA type-4" evidence="7">
    <location>
        <begin position="609"/>
        <end position="745"/>
    </location>
</feature>
<feature type="domain" description="PRD" evidence="8">
    <location>
        <begin position="502"/>
        <end position="606"/>
    </location>
</feature>
<dbReference type="InterPro" id="IPR002178">
    <property type="entry name" value="PTS_EIIA_type-2_dom"/>
</dbReference>
<dbReference type="PROSITE" id="PS51094">
    <property type="entry name" value="PTS_EIIA_TYPE_2"/>
    <property type="match status" value="1"/>
</dbReference>
<evidence type="ECO:0000313" key="9">
    <source>
        <dbReference type="EMBL" id="AYO30066.1"/>
    </source>
</evidence>
<dbReference type="InterPro" id="IPR002078">
    <property type="entry name" value="Sigma_54_int"/>
</dbReference>
<dbReference type="InterPro" id="IPR003593">
    <property type="entry name" value="AAA+_ATPase"/>
</dbReference>
<dbReference type="InterPro" id="IPR036634">
    <property type="entry name" value="PRD_sf"/>
</dbReference>
<dbReference type="Pfam" id="PF00359">
    <property type="entry name" value="PTS_EIIA_2"/>
    <property type="match status" value="1"/>
</dbReference>
<dbReference type="PROSITE" id="PS00676">
    <property type="entry name" value="SIGMA54_INTERACT_2"/>
    <property type="match status" value="1"/>
</dbReference>
<dbReference type="CDD" id="cd00211">
    <property type="entry name" value="PTS_IIA_fru"/>
    <property type="match status" value="1"/>
</dbReference>
<reference evidence="9 10" key="1">
    <citation type="submission" date="2018-10" db="EMBL/GenBank/DDBJ databases">
        <authorList>
            <person name="Zhang X."/>
        </authorList>
    </citation>
    <scope>NUCLEOTIDE SEQUENCE [LARGE SCALE GENOMIC DNA]</scope>
    <source>
        <strain evidence="9 10">SK-G1</strain>
    </source>
</reference>